<dbReference type="OrthoDB" id="9782229at2"/>
<keyword evidence="4" id="KW-0732">Signal</keyword>
<feature type="signal peptide" evidence="4">
    <location>
        <begin position="1"/>
        <end position="19"/>
    </location>
</feature>
<sequence>MMRNVFAPVLLTATVLLTACQTNTGAFTHQQVAAMQSYGFKQTNSGWSLGMSDKILFDTDQFRLKPASKQKIQGMAHHLAQVGITHAHFNGYTDNYGDRQYNLALSLKRANAVADAWADGTGVSRDNLTAEGLGDKYPVASNATREGRAENRHVAVVITTP</sequence>
<dbReference type="EMBL" id="LYRP01000048">
    <property type="protein sequence ID" value="OAT75384.1"/>
    <property type="molecule type" value="Genomic_DNA"/>
</dbReference>
<dbReference type="NCBIfam" id="NF007424">
    <property type="entry name" value="PRK09967.1"/>
    <property type="match status" value="1"/>
</dbReference>
<feature type="domain" description="OmpA-like" evidence="5">
    <location>
        <begin position="45"/>
        <end position="161"/>
    </location>
</feature>
<comment type="subcellular location">
    <subcellularLocation>
        <location evidence="1">Cell outer membrane</location>
    </subcellularLocation>
</comment>
<dbReference type="InterPro" id="IPR036737">
    <property type="entry name" value="OmpA-like_sf"/>
</dbReference>
<evidence type="ECO:0000313" key="7">
    <source>
        <dbReference type="Proteomes" id="UP000078225"/>
    </source>
</evidence>
<dbReference type="PROSITE" id="PS51257">
    <property type="entry name" value="PROKAR_LIPOPROTEIN"/>
    <property type="match status" value="1"/>
</dbReference>
<evidence type="ECO:0000256" key="1">
    <source>
        <dbReference type="ARBA" id="ARBA00004442"/>
    </source>
</evidence>
<accession>A0A1B7KZ91</accession>
<evidence type="ECO:0000256" key="4">
    <source>
        <dbReference type="SAM" id="SignalP"/>
    </source>
</evidence>
<organism evidence="6 7">
    <name type="scientific">Mangrovibacter phragmitis</name>
    <dbReference type="NCBI Taxonomy" id="1691903"/>
    <lineage>
        <taxon>Bacteria</taxon>
        <taxon>Pseudomonadati</taxon>
        <taxon>Pseudomonadota</taxon>
        <taxon>Gammaproteobacteria</taxon>
        <taxon>Enterobacterales</taxon>
        <taxon>Enterobacteriaceae</taxon>
        <taxon>Mangrovibacter</taxon>
    </lineage>
</organism>
<reference evidence="7" key="1">
    <citation type="submission" date="2016-05" db="EMBL/GenBank/DDBJ databases">
        <authorList>
            <person name="Behera P."/>
            <person name="Vaishampayan P."/>
            <person name="Singh N."/>
            <person name="Raina V."/>
            <person name="Suar M."/>
            <person name="Pattnaik A."/>
            <person name="Rastogi G."/>
        </authorList>
    </citation>
    <scope>NUCLEOTIDE SEQUENCE [LARGE SCALE GENOMIC DNA]</scope>
    <source>
        <strain evidence="7">MP23</strain>
    </source>
</reference>
<evidence type="ECO:0000256" key="3">
    <source>
        <dbReference type="PROSITE-ProRule" id="PRU00473"/>
    </source>
</evidence>
<dbReference type="PRINTS" id="PR01021">
    <property type="entry name" value="OMPADOMAIN"/>
</dbReference>
<dbReference type="PROSITE" id="PS51123">
    <property type="entry name" value="OMPA_2"/>
    <property type="match status" value="1"/>
</dbReference>
<feature type="chain" id="PRO_5008596534" description="OmpA-like domain-containing protein" evidence="4">
    <location>
        <begin position="20"/>
        <end position="161"/>
    </location>
</feature>
<dbReference type="CDD" id="cd07185">
    <property type="entry name" value="OmpA_C-like"/>
    <property type="match status" value="1"/>
</dbReference>
<dbReference type="AlphaFoldDB" id="A0A1B7KZ91"/>
<comment type="caution">
    <text evidence="6">The sequence shown here is derived from an EMBL/GenBank/DDBJ whole genome shotgun (WGS) entry which is preliminary data.</text>
</comment>
<dbReference type="Gene3D" id="3.30.1330.60">
    <property type="entry name" value="OmpA-like domain"/>
    <property type="match status" value="1"/>
</dbReference>
<dbReference type="InterPro" id="IPR050330">
    <property type="entry name" value="Bact_OuterMem_StrucFunc"/>
</dbReference>
<keyword evidence="2 3" id="KW-0472">Membrane</keyword>
<dbReference type="PANTHER" id="PTHR30329">
    <property type="entry name" value="STATOR ELEMENT OF FLAGELLAR MOTOR COMPLEX"/>
    <property type="match status" value="1"/>
</dbReference>
<dbReference type="InterPro" id="IPR006665">
    <property type="entry name" value="OmpA-like"/>
</dbReference>
<evidence type="ECO:0000313" key="6">
    <source>
        <dbReference type="EMBL" id="OAT75384.1"/>
    </source>
</evidence>
<name>A0A1B7KZ91_9ENTR</name>
<dbReference type="GO" id="GO:0009279">
    <property type="term" value="C:cell outer membrane"/>
    <property type="evidence" value="ECO:0007669"/>
    <property type="project" value="UniProtKB-SubCell"/>
</dbReference>
<gene>
    <name evidence="6" type="ORF">A9B99_15225</name>
</gene>
<dbReference type="InterPro" id="IPR006664">
    <property type="entry name" value="OMP_bac"/>
</dbReference>
<dbReference type="Pfam" id="PF00691">
    <property type="entry name" value="OmpA"/>
    <property type="match status" value="1"/>
</dbReference>
<evidence type="ECO:0000259" key="5">
    <source>
        <dbReference type="PROSITE" id="PS51123"/>
    </source>
</evidence>
<protein>
    <recommendedName>
        <fullName evidence="5">OmpA-like domain-containing protein</fullName>
    </recommendedName>
</protein>
<dbReference type="Proteomes" id="UP000078225">
    <property type="component" value="Unassembled WGS sequence"/>
</dbReference>
<dbReference type="STRING" id="1691903.A9B99_15225"/>
<keyword evidence="7" id="KW-1185">Reference proteome</keyword>
<dbReference type="SUPFAM" id="SSF103088">
    <property type="entry name" value="OmpA-like"/>
    <property type="match status" value="1"/>
</dbReference>
<evidence type="ECO:0000256" key="2">
    <source>
        <dbReference type="ARBA" id="ARBA00023136"/>
    </source>
</evidence>
<proteinExistence type="predicted"/>
<dbReference type="PANTHER" id="PTHR30329:SF17">
    <property type="entry name" value="LIPOPROTEIN YFIB-RELATED"/>
    <property type="match status" value="1"/>
</dbReference>